<evidence type="ECO:0000313" key="2">
    <source>
        <dbReference type="Proteomes" id="UP001150603"/>
    </source>
</evidence>
<evidence type="ECO:0000313" key="1">
    <source>
        <dbReference type="EMBL" id="KAJ1937329.1"/>
    </source>
</evidence>
<proteinExistence type="predicted"/>
<gene>
    <name evidence="1" type="ORF">FBU59_004785</name>
</gene>
<reference evidence="1" key="1">
    <citation type="submission" date="2022-07" db="EMBL/GenBank/DDBJ databases">
        <title>Phylogenomic reconstructions and comparative analyses of Kickxellomycotina fungi.</title>
        <authorList>
            <person name="Reynolds N.K."/>
            <person name="Stajich J.E."/>
            <person name="Barry K."/>
            <person name="Grigoriev I.V."/>
            <person name="Crous P."/>
            <person name="Smith M.E."/>
        </authorList>
    </citation>
    <scope>NUCLEOTIDE SEQUENCE</scope>
    <source>
        <strain evidence="1">NRRL 5244</strain>
    </source>
</reference>
<comment type="caution">
    <text evidence="1">The sequence shown here is derived from an EMBL/GenBank/DDBJ whole genome shotgun (WGS) entry which is preliminary data.</text>
</comment>
<sequence>MCTFDASAVTTVYKSCPVYSVKVAVKAYDPSIKQAQLELACALEWGLVSSNTTIGEGTGIAEWSSNSTDKMVWDVCSVLITPHLSYKETFCLAFYGILGAELVLFALWHFYKGVRERHAPLLRQICSPLPTKVQAEGGEVAEKKTETAVVDSASAAADSGSDASSQGYTVANLPEGMMLLRGFDNNFVGAALFYISLLSTAGWIVLLAIIVSDYYGKVKGGVAYGLLGNSNQSMAVFIFVWHLAAIWLVVMLACMRKVRNYFRIECALTDARVVQVEERRQEVIMMEGSENKLTAIANKVRHKLVGKFNLNVVTESCPANSVVIAGETRTYIEYHCTRYVLDSTSGHFQCNAFDLGSTHRALLAGRKGLTADQVADRSSRVGENYIHVAVPSFPMAMLEEVFSYFYLYQMMCMWVWFYFNYYKMALVQFSVIIVSAVIKVVIRLKSEHKVKSLAEHRSECRVKRNGEWRTVDTAELVPGDVVAVESGMEVMFDG</sequence>
<feature type="non-terminal residue" evidence="1">
    <location>
        <position position="494"/>
    </location>
</feature>
<keyword evidence="2" id="KW-1185">Reference proteome</keyword>
<organism evidence="1 2">
    <name type="scientific">Linderina macrospora</name>
    <dbReference type="NCBI Taxonomy" id="4868"/>
    <lineage>
        <taxon>Eukaryota</taxon>
        <taxon>Fungi</taxon>
        <taxon>Fungi incertae sedis</taxon>
        <taxon>Zoopagomycota</taxon>
        <taxon>Kickxellomycotina</taxon>
        <taxon>Kickxellomycetes</taxon>
        <taxon>Kickxellales</taxon>
        <taxon>Kickxellaceae</taxon>
        <taxon>Linderina</taxon>
    </lineage>
</organism>
<dbReference type="EMBL" id="JANBPW010003557">
    <property type="protein sequence ID" value="KAJ1937329.1"/>
    <property type="molecule type" value="Genomic_DNA"/>
</dbReference>
<name>A0ACC1J4K0_9FUNG</name>
<accession>A0ACC1J4K0</accession>
<protein>
    <submittedName>
        <fullName evidence="1">Uncharacterized protein</fullName>
    </submittedName>
</protein>
<dbReference type="Proteomes" id="UP001150603">
    <property type="component" value="Unassembled WGS sequence"/>
</dbReference>